<evidence type="ECO:0000256" key="12">
    <source>
        <dbReference type="ARBA" id="ARBA00038492"/>
    </source>
</evidence>
<keyword evidence="20" id="KW-1185">Reference proteome</keyword>
<dbReference type="FunFam" id="3.40.50.2300:FF:000016">
    <property type="entry name" value="Taste 1 receptor member 2"/>
    <property type="match status" value="1"/>
</dbReference>
<evidence type="ECO:0000313" key="20">
    <source>
        <dbReference type="Proteomes" id="UP000824219"/>
    </source>
</evidence>
<dbReference type="Gene3D" id="3.40.50.2300">
    <property type="match status" value="2"/>
</dbReference>
<keyword evidence="8 16" id="KW-0472">Membrane</keyword>
<dbReference type="Gene3D" id="2.10.50.30">
    <property type="entry name" value="GPCR, family 3, nine cysteines domain"/>
    <property type="match status" value="1"/>
</dbReference>
<evidence type="ECO:0000256" key="10">
    <source>
        <dbReference type="ARBA" id="ARBA00023180"/>
    </source>
</evidence>
<dbReference type="PANTHER" id="PTHR24061:SF435">
    <property type="entry name" value="TASTE RECEPTOR TYPE 1 MEMBER 3"/>
    <property type="match status" value="1"/>
</dbReference>
<feature type="transmembrane region" description="Helical" evidence="16">
    <location>
        <begin position="577"/>
        <end position="598"/>
    </location>
</feature>
<protein>
    <recommendedName>
        <fullName evidence="13">Taste receptor type 1 member 3</fullName>
    </recommendedName>
</protein>
<dbReference type="Proteomes" id="UP000824219">
    <property type="component" value="Linkage Group LG21"/>
</dbReference>
<feature type="chain" id="PRO_5038649471" description="Taste receptor type 1 member 3" evidence="17">
    <location>
        <begin position="24"/>
        <end position="1474"/>
    </location>
</feature>
<keyword evidence="3 16" id="KW-0812">Transmembrane</keyword>
<feature type="coiled-coil region" evidence="14">
    <location>
        <begin position="1246"/>
        <end position="1312"/>
    </location>
</feature>
<feature type="coiled-coil region" evidence="14">
    <location>
        <begin position="1143"/>
        <end position="1170"/>
    </location>
</feature>
<dbReference type="PROSITE" id="PS50259">
    <property type="entry name" value="G_PROTEIN_RECEP_F3_4"/>
    <property type="match status" value="1"/>
</dbReference>
<dbReference type="InterPro" id="IPR000068">
    <property type="entry name" value="GPCR_3_Ca_sens_rcpt-rel"/>
</dbReference>
<sequence>MFCSTAGRTKLLILFCLLSSSHGANPQWFQKISTNLFKSPGDIVLGGLFPINQLTSNLTERVEPDDIQCKRVDQYGLALALVMKYTIDEINATPDLLPNIKLGFENYDDCGQSAIIMKPTLLFFTTNKTDIMEVMCNYTEYQTRVHAIIGPYSSEMAAVIGQLVSFFLMPQVSYRATSDSFSDKLTYPSFMRTAPSDSWQALAMVQLLQTFSWNWVAVIGSDETYGKQGQQQVSQNAANGGICVAYEGLIPVYENPVPIISEILDGIVEAKVGVVVVFASSTATAAFFKEVIRRNMTGVWLASTAWAVHSSIVTLTGIQTVGTVLGFTDMTQPISLLSPYVHQLFTNMEEERLKMQLTQPGADVSPLENPCPDCWSLSPANVSIVETELVQRTAFSVYSAVYSVAYALHNMLGCNASMCTEDYKEENIYPWQLLPWVQKVSMKLNGAEIKFDSEGNPSIGYDLLAWVFQNNTVSFQDIGTFVQNLTINKTLIKWHTKNNTIPTSKCSSDCLSGQVRIVKGFYSCCFDCSDCSEGTYQNRTDDIQCTKCPPRQWSTFRSTSCVFPTYEYLAWSSFESVALILAGLLLLSCQAAMGVLFFQHRGTPLLKALGGPLCGLGLLSLMGSCISLVLYLGQPNDVICRFQILLYVMFPTVALSTLLAISMQIVYVCEFPEKALQNMENMQGLGSWSLVLACCGVQSGLVGWFILEGPSLTKWVDSLEVNFVKRFLPCPVEPILNFGLMLGFNGLLALICFMCTFMAPKPVRQYNFARDITIASLIYCVIWVIFIPIYAGLDDKEKTIAQVVFTLISNAALTVSYYLPKCHLLVKEPDLNKNEYFASILEGIPPIPPEEPPPDKNKQDPKKDNKEDNKEGDKNENKEESKEKRGSSPLSADHLPLSFLNKLLKPFTVVMPRGRSAISVHSDSSDMDIDALAEAEMSKLQRQFRIMEGDRQAYSVQSQELIRKQRLEIKKLVKEHEELQKNLRVSESQSRKQADTHYTQQLRALLNRRDELEEQLERERFSQAELEREIQNIQKKLEELRKGDVGTFHRQKSQVLHIQKATCTLENKLDRALIHFNQQLAKNSQLREELETLRVERVRFQQLHRKLDKELQEIRREIGDVISMSTAAYDARVEAQTKMTMMKEKAVKDLAQYNAEMKELERLIAHEQRLKDFMATKCNERTGLDDALSHRHELKEQRRTDSEVAAETLEEVFQRIQKVTGEDDLEMLVTKFIQAEDRNFALFNYVNEQNTKAEALKDEIRQIKEDMEKFQVEDLQQEQEHHTTLKQREEQQRDAEAQALEYEVQAKEITETLDQIKTGVSNLFNKINCDRAVVDDLLGSSAGIRDSNIMTYLKLVEQKTNELLTVQAFVNSKDLEKDYDPKLVAQVLLGQSAEMQKHAPVVHPPVSGDDYDTEELLLPHEDDRPLTQEELRQRIMNMILQKEEALHAAKSKEVRSAKLSALSSHRQNTMEPIF</sequence>
<feature type="coiled-coil region" evidence="14">
    <location>
        <begin position="1076"/>
        <end position="1117"/>
    </location>
</feature>
<dbReference type="SUPFAM" id="SSF53822">
    <property type="entry name" value="Periplasmic binding protein-like I"/>
    <property type="match status" value="1"/>
</dbReference>
<keyword evidence="7 14" id="KW-0175">Coiled coil</keyword>
<dbReference type="GO" id="GO:0050917">
    <property type="term" value="P:sensory perception of umami taste"/>
    <property type="evidence" value="ECO:0007669"/>
    <property type="project" value="TreeGrafter"/>
</dbReference>
<evidence type="ECO:0000256" key="8">
    <source>
        <dbReference type="ARBA" id="ARBA00023136"/>
    </source>
</evidence>
<evidence type="ECO:0000256" key="11">
    <source>
        <dbReference type="ARBA" id="ARBA00023224"/>
    </source>
</evidence>
<evidence type="ECO:0000256" key="6">
    <source>
        <dbReference type="ARBA" id="ARBA00023040"/>
    </source>
</evidence>
<accession>A0A9D3N9R7</accession>
<evidence type="ECO:0000259" key="18">
    <source>
        <dbReference type="PROSITE" id="PS50259"/>
    </source>
</evidence>
<feature type="region of interest" description="Disordered" evidence="15">
    <location>
        <begin position="844"/>
        <end position="891"/>
    </location>
</feature>
<evidence type="ECO:0000256" key="4">
    <source>
        <dbReference type="ARBA" id="ARBA00022729"/>
    </source>
</evidence>
<reference evidence="19 20" key="1">
    <citation type="submission" date="2021-06" db="EMBL/GenBank/DDBJ databases">
        <title>Chromosome-level genome assembly of the red-tail catfish (Hemibagrus wyckioides).</title>
        <authorList>
            <person name="Shao F."/>
        </authorList>
    </citation>
    <scope>NUCLEOTIDE SEQUENCE [LARGE SCALE GENOMIC DNA]</scope>
    <source>
        <strain evidence="19">EC202008001</strain>
        <tissue evidence="19">Blood</tissue>
    </source>
</reference>
<comment type="caution">
    <text evidence="19">The sequence shown here is derived from an EMBL/GenBank/DDBJ whole genome shotgun (WGS) entry which is preliminary data.</text>
</comment>
<evidence type="ECO:0000256" key="13">
    <source>
        <dbReference type="ARBA" id="ARBA00040705"/>
    </source>
</evidence>
<keyword evidence="4 17" id="KW-0732">Signal</keyword>
<comment type="subcellular location">
    <subcellularLocation>
        <location evidence="1">Cell membrane</location>
        <topology evidence="1">Multi-pass membrane protein</topology>
    </subcellularLocation>
</comment>
<evidence type="ECO:0000256" key="2">
    <source>
        <dbReference type="ARBA" id="ARBA00022475"/>
    </source>
</evidence>
<feature type="transmembrane region" description="Helical" evidence="16">
    <location>
        <begin position="644"/>
        <end position="667"/>
    </location>
</feature>
<keyword evidence="11" id="KW-0807">Transducer</keyword>
<keyword evidence="9" id="KW-0675">Receptor</keyword>
<evidence type="ECO:0000256" key="14">
    <source>
        <dbReference type="SAM" id="Coils"/>
    </source>
</evidence>
<proteinExistence type="inferred from homology"/>
<dbReference type="GO" id="GO:0005886">
    <property type="term" value="C:plasma membrane"/>
    <property type="evidence" value="ECO:0007669"/>
    <property type="project" value="UniProtKB-SubCell"/>
</dbReference>
<evidence type="ECO:0000256" key="1">
    <source>
        <dbReference type="ARBA" id="ARBA00004651"/>
    </source>
</evidence>
<dbReference type="Pfam" id="PF01094">
    <property type="entry name" value="ANF_receptor"/>
    <property type="match status" value="1"/>
</dbReference>
<name>A0A9D3N9R7_9TELE</name>
<evidence type="ECO:0000256" key="7">
    <source>
        <dbReference type="ARBA" id="ARBA00023054"/>
    </source>
</evidence>
<feature type="transmembrane region" description="Helical" evidence="16">
    <location>
        <begin position="610"/>
        <end position="632"/>
    </location>
</feature>
<evidence type="ECO:0000256" key="17">
    <source>
        <dbReference type="SAM" id="SignalP"/>
    </source>
</evidence>
<feature type="transmembrane region" description="Helical" evidence="16">
    <location>
        <begin position="772"/>
        <end position="793"/>
    </location>
</feature>
<dbReference type="InterPro" id="IPR017978">
    <property type="entry name" value="GPCR_3_C"/>
</dbReference>
<feature type="compositionally biased region" description="Basic and acidic residues" evidence="15">
    <location>
        <begin position="853"/>
        <end position="886"/>
    </location>
</feature>
<keyword evidence="2" id="KW-1003">Cell membrane</keyword>
<dbReference type="Pfam" id="PF07562">
    <property type="entry name" value="NCD3G"/>
    <property type="match status" value="1"/>
</dbReference>
<dbReference type="Pfam" id="PF21773">
    <property type="entry name" value="ODAD1_CC"/>
    <property type="match status" value="1"/>
</dbReference>
<dbReference type="OrthoDB" id="5984008at2759"/>
<dbReference type="EMBL" id="JAHKSW010000021">
    <property type="protein sequence ID" value="KAG7318811.1"/>
    <property type="molecule type" value="Genomic_DNA"/>
</dbReference>
<comment type="similarity">
    <text evidence="12">Belongs to the G-protein coupled receptor 3 family. TAS1R subfamily.</text>
</comment>
<keyword evidence="5 16" id="KW-1133">Transmembrane helix</keyword>
<dbReference type="InterPro" id="IPR011500">
    <property type="entry name" value="GPCR_3_9-Cys_dom"/>
</dbReference>
<dbReference type="InterPro" id="IPR038550">
    <property type="entry name" value="GPCR_3_9-Cys_sf"/>
</dbReference>
<dbReference type="CDD" id="cd15290">
    <property type="entry name" value="7tmC_TAS1R3"/>
    <property type="match status" value="1"/>
</dbReference>
<evidence type="ECO:0000256" key="3">
    <source>
        <dbReference type="ARBA" id="ARBA00022692"/>
    </source>
</evidence>
<dbReference type="Pfam" id="PF00003">
    <property type="entry name" value="7tm_3"/>
    <property type="match status" value="1"/>
</dbReference>
<keyword evidence="6" id="KW-0297">G-protein coupled receptor</keyword>
<gene>
    <name evidence="19" type="ORF">KOW79_017285</name>
</gene>
<dbReference type="InterPro" id="IPR049258">
    <property type="entry name" value="ODAD1_CC"/>
</dbReference>
<evidence type="ECO:0000313" key="19">
    <source>
        <dbReference type="EMBL" id="KAG7318811.1"/>
    </source>
</evidence>
<evidence type="ECO:0000256" key="15">
    <source>
        <dbReference type="SAM" id="MobiDB-lite"/>
    </source>
</evidence>
<evidence type="ECO:0000256" key="5">
    <source>
        <dbReference type="ARBA" id="ARBA00022989"/>
    </source>
</evidence>
<dbReference type="GO" id="GO:0004930">
    <property type="term" value="F:G protein-coupled receptor activity"/>
    <property type="evidence" value="ECO:0007669"/>
    <property type="project" value="UniProtKB-KW"/>
</dbReference>
<dbReference type="InterPro" id="IPR028082">
    <property type="entry name" value="Peripla_BP_I"/>
</dbReference>
<feature type="transmembrane region" description="Helical" evidence="16">
    <location>
        <begin position="688"/>
        <end position="707"/>
    </location>
</feature>
<feature type="signal peptide" evidence="17">
    <location>
        <begin position="1"/>
        <end position="23"/>
    </location>
</feature>
<dbReference type="GO" id="GO:0050916">
    <property type="term" value="P:sensory perception of sweet taste"/>
    <property type="evidence" value="ECO:0007669"/>
    <property type="project" value="TreeGrafter"/>
</dbReference>
<organism evidence="19 20">
    <name type="scientific">Hemibagrus wyckioides</name>
    <dbReference type="NCBI Taxonomy" id="337641"/>
    <lineage>
        <taxon>Eukaryota</taxon>
        <taxon>Metazoa</taxon>
        <taxon>Chordata</taxon>
        <taxon>Craniata</taxon>
        <taxon>Vertebrata</taxon>
        <taxon>Euteleostomi</taxon>
        <taxon>Actinopterygii</taxon>
        <taxon>Neopterygii</taxon>
        <taxon>Teleostei</taxon>
        <taxon>Ostariophysi</taxon>
        <taxon>Siluriformes</taxon>
        <taxon>Bagridae</taxon>
        <taxon>Hemibagrus</taxon>
    </lineage>
</organism>
<feature type="domain" description="G-protein coupled receptors family 3 profile" evidence="18">
    <location>
        <begin position="575"/>
        <end position="832"/>
    </location>
</feature>
<feature type="transmembrane region" description="Helical" evidence="16">
    <location>
        <begin position="735"/>
        <end position="760"/>
    </location>
</feature>
<feature type="coiled-coil region" evidence="14">
    <location>
        <begin position="962"/>
        <end position="1043"/>
    </location>
</feature>
<keyword evidence="10" id="KW-0325">Glycoprotein</keyword>
<dbReference type="PRINTS" id="PR00248">
    <property type="entry name" value="GPCRMGR"/>
</dbReference>
<dbReference type="FunFam" id="2.10.50.30:FF:000004">
    <property type="entry name" value="Taste receptor type 1 member 3-like protein"/>
    <property type="match status" value="1"/>
</dbReference>
<dbReference type="PANTHER" id="PTHR24061">
    <property type="entry name" value="CALCIUM-SENSING RECEPTOR-RELATED"/>
    <property type="match status" value="1"/>
</dbReference>
<evidence type="ECO:0000256" key="16">
    <source>
        <dbReference type="SAM" id="Phobius"/>
    </source>
</evidence>
<dbReference type="InterPro" id="IPR000337">
    <property type="entry name" value="GPCR_3"/>
</dbReference>
<evidence type="ECO:0000256" key="9">
    <source>
        <dbReference type="ARBA" id="ARBA00023170"/>
    </source>
</evidence>
<dbReference type="InterPro" id="IPR001828">
    <property type="entry name" value="ANF_lig-bd_rcpt"/>
</dbReference>